<dbReference type="EMBL" id="BAABJI010000002">
    <property type="protein sequence ID" value="GAA4917249.1"/>
    <property type="molecule type" value="Genomic_DNA"/>
</dbReference>
<proteinExistence type="predicted"/>
<protein>
    <submittedName>
        <fullName evidence="1">OsmC family protein</fullName>
    </submittedName>
</protein>
<gene>
    <name evidence="1" type="ORF">GCM10023313_21080</name>
</gene>
<evidence type="ECO:0000313" key="1">
    <source>
        <dbReference type="EMBL" id="GAA4917249.1"/>
    </source>
</evidence>
<keyword evidence="2" id="KW-1185">Reference proteome</keyword>
<dbReference type="Pfam" id="PF02566">
    <property type="entry name" value="OsmC"/>
    <property type="match status" value="1"/>
</dbReference>
<evidence type="ECO:0000313" key="2">
    <source>
        <dbReference type="Proteomes" id="UP001501436"/>
    </source>
</evidence>
<dbReference type="SUPFAM" id="SSF82784">
    <property type="entry name" value="OsmC-like"/>
    <property type="match status" value="1"/>
</dbReference>
<dbReference type="PANTHER" id="PTHR39624:SF2">
    <property type="entry name" value="OSMC-LIKE PROTEIN"/>
    <property type="match status" value="1"/>
</dbReference>
<organism evidence="1 2">
    <name type="scientific">Mucilaginibacter defluvii</name>
    <dbReference type="NCBI Taxonomy" id="1196019"/>
    <lineage>
        <taxon>Bacteria</taxon>
        <taxon>Pseudomonadati</taxon>
        <taxon>Bacteroidota</taxon>
        <taxon>Sphingobacteriia</taxon>
        <taxon>Sphingobacteriales</taxon>
        <taxon>Sphingobacteriaceae</taxon>
        <taxon>Mucilaginibacter</taxon>
    </lineage>
</organism>
<dbReference type="Gene3D" id="3.30.300.20">
    <property type="match status" value="1"/>
</dbReference>
<dbReference type="Proteomes" id="UP001501436">
    <property type="component" value="Unassembled WGS sequence"/>
</dbReference>
<reference evidence="2" key="1">
    <citation type="journal article" date="2019" name="Int. J. Syst. Evol. Microbiol.">
        <title>The Global Catalogue of Microorganisms (GCM) 10K type strain sequencing project: providing services to taxonomists for standard genome sequencing and annotation.</title>
        <authorList>
            <consortium name="The Broad Institute Genomics Platform"/>
            <consortium name="The Broad Institute Genome Sequencing Center for Infectious Disease"/>
            <person name="Wu L."/>
            <person name="Ma J."/>
        </authorList>
    </citation>
    <scope>NUCLEOTIDE SEQUENCE [LARGE SCALE GENOMIC DNA]</scope>
    <source>
        <strain evidence="2">JCM 18283</strain>
    </source>
</reference>
<comment type="caution">
    <text evidence="1">The sequence shown here is derived from an EMBL/GenBank/DDBJ whole genome shotgun (WGS) entry which is preliminary data.</text>
</comment>
<sequence length="155" mass="17414">MKYLLEYPVRGIIGSDRFLTSIHWRNGMLITDEPEKLGGRDLGPDPYTLLLSSLISCTLATLRMYADHKAIPLPEIEVTANMYQRIGNDGTVMQIEREIVIPGSADEELRQRLIRIAESCPVSRILKGNIRISTSLRDGETTEAMAPAVRDRETD</sequence>
<accession>A0ABP9FVG6</accession>
<dbReference type="InterPro" id="IPR003718">
    <property type="entry name" value="OsmC/Ohr_fam"/>
</dbReference>
<dbReference type="RefSeq" id="WP_345331158.1">
    <property type="nucleotide sequence ID" value="NZ_BAABJI010000002.1"/>
</dbReference>
<name>A0ABP9FVG6_9SPHI</name>
<dbReference type="PANTHER" id="PTHR39624">
    <property type="entry name" value="PROTEIN INVOLVED IN RIMO-MEDIATED BETA-METHYLTHIOLATION OF RIBOSOMAL PROTEIN S12 YCAO"/>
    <property type="match status" value="1"/>
</dbReference>
<dbReference type="InterPro" id="IPR015946">
    <property type="entry name" value="KH_dom-like_a/b"/>
</dbReference>
<dbReference type="InterPro" id="IPR036102">
    <property type="entry name" value="OsmC/Ohrsf"/>
</dbReference>